<proteinExistence type="predicted"/>
<accession>A0ABT4CE80</accession>
<evidence type="ECO:0000313" key="2">
    <source>
        <dbReference type="Proteomes" id="UP001074726"/>
    </source>
</evidence>
<protein>
    <submittedName>
        <fullName evidence="1">Uncharacterized protein</fullName>
    </submittedName>
</protein>
<dbReference type="RefSeq" id="WP_268111312.1">
    <property type="nucleotide sequence ID" value="NZ_JAPPUX010000002.1"/>
</dbReference>
<dbReference type="EMBL" id="JAPPUX010000002">
    <property type="protein sequence ID" value="MCY4726444.1"/>
    <property type="molecule type" value="Genomic_DNA"/>
</dbReference>
<gene>
    <name evidence="1" type="ORF">NYO98_09150</name>
</gene>
<reference evidence="1" key="1">
    <citation type="submission" date="2022-08" db="EMBL/GenBank/DDBJ databases">
        <title>Genome sequencing of Nocardioides sp. STR2.</title>
        <authorList>
            <person name="So Y."/>
        </authorList>
    </citation>
    <scope>NUCLEOTIDE SEQUENCE</scope>
    <source>
        <strain evidence="1">STR2</strain>
    </source>
</reference>
<dbReference type="Proteomes" id="UP001074726">
    <property type="component" value="Unassembled WGS sequence"/>
</dbReference>
<organism evidence="1 2">
    <name type="scientific">Nocardioides pini</name>
    <dbReference type="NCBI Taxonomy" id="2975053"/>
    <lineage>
        <taxon>Bacteria</taxon>
        <taxon>Bacillati</taxon>
        <taxon>Actinomycetota</taxon>
        <taxon>Actinomycetes</taxon>
        <taxon>Propionibacteriales</taxon>
        <taxon>Nocardioidaceae</taxon>
        <taxon>Nocardioides</taxon>
    </lineage>
</organism>
<keyword evidence="2" id="KW-1185">Reference proteome</keyword>
<name>A0ABT4CE80_9ACTN</name>
<evidence type="ECO:0000313" key="1">
    <source>
        <dbReference type="EMBL" id="MCY4726444.1"/>
    </source>
</evidence>
<sequence length="173" mass="18624">MVRVLMDEVVETDYGQLDLWFSDDAEDDGDIEATFSGQVNGVAGAAVPGWIYLNLGRRSGGSAVRIEAHDGVIPCGAEWEDVVEVSTVVGEQGDCGWTSWAGESGGRFVLPPGPHRVRVCARGRDAGDADELADGTVDFYLVQLWPAPVEADAILRVGSRNAAYWHETWGSSR</sequence>
<comment type="caution">
    <text evidence="1">The sequence shown here is derived from an EMBL/GenBank/DDBJ whole genome shotgun (WGS) entry which is preliminary data.</text>
</comment>